<proteinExistence type="predicted"/>
<keyword evidence="1" id="KW-0812">Transmembrane</keyword>
<dbReference type="RefSeq" id="WP_332617403.1">
    <property type="nucleotide sequence ID" value="NZ_JAXGFP010000006.1"/>
</dbReference>
<dbReference type="Proteomes" id="UP001355056">
    <property type="component" value="Unassembled WGS sequence"/>
</dbReference>
<evidence type="ECO:0000256" key="1">
    <source>
        <dbReference type="SAM" id="Phobius"/>
    </source>
</evidence>
<dbReference type="EMBL" id="JAXGFP010000006">
    <property type="protein sequence ID" value="MEG3184662.1"/>
    <property type="molecule type" value="Genomic_DNA"/>
</dbReference>
<evidence type="ECO:0008006" key="4">
    <source>
        <dbReference type="Google" id="ProtNLM"/>
    </source>
</evidence>
<keyword evidence="3" id="KW-1185">Reference proteome</keyword>
<organism evidence="2 3">
    <name type="scientific">Novilysobacter erysipheiresistens</name>
    <dbReference type="NCBI Taxonomy" id="1749332"/>
    <lineage>
        <taxon>Bacteria</taxon>
        <taxon>Pseudomonadati</taxon>
        <taxon>Pseudomonadota</taxon>
        <taxon>Gammaproteobacteria</taxon>
        <taxon>Lysobacterales</taxon>
        <taxon>Lysobacteraceae</taxon>
        <taxon>Novilysobacter</taxon>
    </lineage>
</organism>
<evidence type="ECO:0000313" key="2">
    <source>
        <dbReference type="EMBL" id="MEG3184662.1"/>
    </source>
</evidence>
<comment type="caution">
    <text evidence="2">The sequence shown here is derived from an EMBL/GenBank/DDBJ whole genome shotgun (WGS) entry which is preliminary data.</text>
</comment>
<feature type="transmembrane region" description="Helical" evidence="1">
    <location>
        <begin position="20"/>
        <end position="42"/>
    </location>
</feature>
<gene>
    <name evidence="2" type="ORF">SNE34_11640</name>
</gene>
<keyword evidence="1" id="KW-1133">Transmembrane helix</keyword>
<evidence type="ECO:0000313" key="3">
    <source>
        <dbReference type="Proteomes" id="UP001355056"/>
    </source>
</evidence>
<name>A0ABU7Z0B4_9GAMM</name>
<accession>A0ABU7Z0B4</accession>
<keyword evidence="1" id="KW-0472">Membrane</keyword>
<reference evidence="2 3" key="1">
    <citation type="journal article" date="2016" name="Int. J. Syst. Evol. Microbiol.">
        <title>Lysobacter erysipheiresistens sp. nov., an antagonist of powdery mildew, isolated from tobacco-cultivated soil.</title>
        <authorList>
            <person name="Xie B."/>
            <person name="Li T."/>
            <person name="Lin X."/>
            <person name="Wang C.J."/>
            <person name="Chen Y.J."/>
            <person name="Liu W.J."/>
            <person name="Zhao Z.W."/>
        </authorList>
    </citation>
    <scope>NUCLEOTIDE SEQUENCE [LARGE SCALE GENOMIC DNA]</scope>
    <source>
        <strain evidence="2 3">RS-LYSO-3</strain>
    </source>
</reference>
<sequence>MATPGTAIPFRPETEGVTGQLVDVLLVLALLLSACLGAVWFAKKRGWLDKWIGAAATGRPSQASLRVEQVLRLSPRTTLYQVKDADRGYLIVESTATARIIPLDAVDDGDE</sequence>
<protein>
    <recommendedName>
        <fullName evidence="4">Flagellar biosynthetic protein FliO</fullName>
    </recommendedName>
</protein>